<organism evidence="3 4">
    <name type="scientific">Novosphingobium malaysiense</name>
    <dbReference type="NCBI Taxonomy" id="1348853"/>
    <lineage>
        <taxon>Bacteria</taxon>
        <taxon>Pseudomonadati</taxon>
        <taxon>Pseudomonadota</taxon>
        <taxon>Alphaproteobacteria</taxon>
        <taxon>Sphingomonadales</taxon>
        <taxon>Sphingomonadaceae</taxon>
        <taxon>Novosphingobium</taxon>
    </lineage>
</organism>
<reference evidence="3 4" key="1">
    <citation type="submission" date="2014-10" db="EMBL/GenBank/DDBJ databases">
        <title>Genome sequence of Novosphingobium malaysiense MUSC 273(T).</title>
        <authorList>
            <person name="Lee L.-H."/>
        </authorList>
    </citation>
    <scope>NUCLEOTIDE SEQUENCE [LARGE SCALE GENOMIC DNA]</scope>
    <source>
        <strain evidence="3 4">MUSC 273</strain>
    </source>
</reference>
<keyword evidence="1" id="KW-1133">Transmembrane helix</keyword>
<dbReference type="Proteomes" id="UP000031057">
    <property type="component" value="Unassembled WGS sequence"/>
</dbReference>
<dbReference type="Gene3D" id="2.40.50.100">
    <property type="match status" value="1"/>
</dbReference>
<evidence type="ECO:0000256" key="1">
    <source>
        <dbReference type="SAM" id="Phobius"/>
    </source>
</evidence>
<comment type="caution">
    <text evidence="3">The sequence shown here is derived from an EMBL/GenBank/DDBJ whole genome shotgun (WGS) entry which is preliminary data.</text>
</comment>
<evidence type="ECO:0000313" key="4">
    <source>
        <dbReference type="Proteomes" id="UP000031057"/>
    </source>
</evidence>
<dbReference type="GO" id="GO:0015562">
    <property type="term" value="F:efflux transmembrane transporter activity"/>
    <property type="evidence" value="ECO:0007669"/>
    <property type="project" value="TreeGrafter"/>
</dbReference>
<name>A0A0B1ZUN4_9SPHN</name>
<keyword evidence="1" id="KW-0812">Transmembrane</keyword>
<dbReference type="RefSeq" id="WP_039278004.1">
    <property type="nucleotide sequence ID" value="NZ_JTDI01000001.1"/>
</dbReference>
<dbReference type="SUPFAM" id="SSF111369">
    <property type="entry name" value="HlyD-like secretion proteins"/>
    <property type="match status" value="1"/>
</dbReference>
<evidence type="ECO:0000259" key="2">
    <source>
        <dbReference type="Pfam" id="PF25917"/>
    </source>
</evidence>
<sequence>MSEDNDHGHSPLDALLGASPRRGRRHLAAVVLLAVALIASAFLAYRFLRGNESPYYFAPAEIGDLTPQVSERGVVRGSRDLAVRASLDGTITRLPAAPGGPVQRGQELARIDAGPAKQLLEADKARLEAAKADLEAASVIADQKAGVLARFERVWAKSGGRVPARNEMEDARAEATRSKQAQKAAQDRLHAARMALAARRKQIEDSVLRAPFSGFLSKEDVQVGQYVREGTLLFRLTPEDDALEITVPWVDGGASDLKPGARAAVRVESLPDRTLEARLLRIERERGDPKATFLLENPGTQVIPGLQAELEIALPARRNVLLVPSAALEFAPESSTDRTRAQVYLLGEDGTPQRVYVTAGASDGRRTEIFSGTIKPGAQVIIGMRDAPQD</sequence>
<keyword evidence="4" id="KW-1185">Reference proteome</keyword>
<dbReference type="Gene3D" id="1.10.287.470">
    <property type="entry name" value="Helix hairpin bin"/>
    <property type="match status" value="1"/>
</dbReference>
<dbReference type="EMBL" id="JTDI01000001">
    <property type="protein sequence ID" value="KHK92883.1"/>
    <property type="molecule type" value="Genomic_DNA"/>
</dbReference>
<dbReference type="Pfam" id="PF25917">
    <property type="entry name" value="BSH_RND"/>
    <property type="match status" value="1"/>
</dbReference>
<dbReference type="GO" id="GO:1990281">
    <property type="term" value="C:efflux pump complex"/>
    <property type="evidence" value="ECO:0007669"/>
    <property type="project" value="TreeGrafter"/>
</dbReference>
<dbReference type="PANTHER" id="PTHR30469">
    <property type="entry name" value="MULTIDRUG RESISTANCE PROTEIN MDTA"/>
    <property type="match status" value="1"/>
</dbReference>
<protein>
    <recommendedName>
        <fullName evidence="2">Multidrug resistance protein MdtA-like barrel-sandwich hybrid domain-containing protein</fullName>
    </recommendedName>
</protein>
<gene>
    <name evidence="3" type="ORF">LK12_00270</name>
</gene>
<feature type="domain" description="Multidrug resistance protein MdtA-like barrel-sandwich hybrid" evidence="2">
    <location>
        <begin position="82"/>
        <end position="232"/>
    </location>
</feature>
<feature type="transmembrane region" description="Helical" evidence="1">
    <location>
        <begin position="27"/>
        <end position="48"/>
    </location>
</feature>
<proteinExistence type="predicted"/>
<dbReference type="InterPro" id="IPR058625">
    <property type="entry name" value="MdtA-like_BSH"/>
</dbReference>
<evidence type="ECO:0000313" key="3">
    <source>
        <dbReference type="EMBL" id="KHK92883.1"/>
    </source>
</evidence>
<dbReference type="STRING" id="1348853.LK12_00270"/>
<accession>A0A0B1ZUN4</accession>
<dbReference type="AlphaFoldDB" id="A0A0B1ZUN4"/>
<keyword evidence="1" id="KW-0472">Membrane</keyword>
<dbReference type="Gene3D" id="2.40.420.20">
    <property type="match status" value="1"/>
</dbReference>